<proteinExistence type="predicted"/>
<feature type="transmembrane region" description="Helical" evidence="1">
    <location>
        <begin position="14"/>
        <end position="36"/>
    </location>
</feature>
<accession>A0AAV4H9I2</accession>
<evidence type="ECO:0000313" key="2">
    <source>
        <dbReference type="EMBL" id="GFR94097.1"/>
    </source>
</evidence>
<name>A0AAV4H9I2_9GAST</name>
<dbReference type="SUPFAM" id="SSF103473">
    <property type="entry name" value="MFS general substrate transporter"/>
    <property type="match status" value="1"/>
</dbReference>
<evidence type="ECO:0000256" key="1">
    <source>
        <dbReference type="SAM" id="Phobius"/>
    </source>
</evidence>
<feature type="transmembrane region" description="Helical" evidence="1">
    <location>
        <begin position="77"/>
        <end position="98"/>
    </location>
</feature>
<keyword evidence="3" id="KW-1185">Reference proteome</keyword>
<dbReference type="EMBL" id="BMAT01001859">
    <property type="protein sequence ID" value="GFR94097.1"/>
    <property type="molecule type" value="Genomic_DNA"/>
</dbReference>
<dbReference type="InterPro" id="IPR036259">
    <property type="entry name" value="MFS_trans_sf"/>
</dbReference>
<organism evidence="2 3">
    <name type="scientific">Elysia marginata</name>
    <dbReference type="NCBI Taxonomy" id="1093978"/>
    <lineage>
        <taxon>Eukaryota</taxon>
        <taxon>Metazoa</taxon>
        <taxon>Spiralia</taxon>
        <taxon>Lophotrochozoa</taxon>
        <taxon>Mollusca</taxon>
        <taxon>Gastropoda</taxon>
        <taxon>Heterobranchia</taxon>
        <taxon>Euthyneura</taxon>
        <taxon>Panpulmonata</taxon>
        <taxon>Sacoglossa</taxon>
        <taxon>Placobranchoidea</taxon>
        <taxon>Plakobranchidae</taxon>
        <taxon>Elysia</taxon>
    </lineage>
</organism>
<dbReference type="AlphaFoldDB" id="A0AAV4H9I2"/>
<keyword evidence="1" id="KW-0472">Membrane</keyword>
<dbReference type="Gene3D" id="1.20.1250.20">
    <property type="entry name" value="MFS general substrate transporter like domains"/>
    <property type="match status" value="1"/>
</dbReference>
<evidence type="ECO:0000313" key="3">
    <source>
        <dbReference type="Proteomes" id="UP000762676"/>
    </source>
</evidence>
<keyword evidence="1" id="KW-1133">Transmembrane helix</keyword>
<sequence length="118" mass="12950">MCQLTRFFNTFPTLVAMSSIIGIFIGTRISMMPLVCIEVVGVEMMPQAWSIVQTIGTLSAAAMNPTLGAVADSFGNFVPVLHILGVFFFISASILMMLPLGHKMDKRREHSDNLQSKI</sequence>
<dbReference type="Proteomes" id="UP000762676">
    <property type="component" value="Unassembled WGS sequence"/>
</dbReference>
<gene>
    <name evidence="2" type="ORF">ElyMa_000910000</name>
</gene>
<protein>
    <submittedName>
        <fullName evidence="2">Monocarboxylate transporter 12</fullName>
    </submittedName>
</protein>
<reference evidence="2 3" key="1">
    <citation type="journal article" date="2021" name="Elife">
        <title>Chloroplast acquisition without the gene transfer in kleptoplastic sea slugs, Plakobranchus ocellatus.</title>
        <authorList>
            <person name="Maeda T."/>
            <person name="Takahashi S."/>
            <person name="Yoshida T."/>
            <person name="Shimamura S."/>
            <person name="Takaki Y."/>
            <person name="Nagai Y."/>
            <person name="Toyoda A."/>
            <person name="Suzuki Y."/>
            <person name="Arimoto A."/>
            <person name="Ishii H."/>
            <person name="Satoh N."/>
            <person name="Nishiyama T."/>
            <person name="Hasebe M."/>
            <person name="Maruyama T."/>
            <person name="Minagawa J."/>
            <person name="Obokata J."/>
            <person name="Shigenobu S."/>
        </authorList>
    </citation>
    <scope>NUCLEOTIDE SEQUENCE [LARGE SCALE GENOMIC DNA]</scope>
</reference>
<keyword evidence="1" id="KW-0812">Transmembrane</keyword>
<comment type="caution">
    <text evidence="2">The sequence shown here is derived from an EMBL/GenBank/DDBJ whole genome shotgun (WGS) entry which is preliminary data.</text>
</comment>
<feature type="transmembrane region" description="Helical" evidence="1">
    <location>
        <begin position="48"/>
        <end position="71"/>
    </location>
</feature>